<dbReference type="OrthoDB" id="8454594at2"/>
<dbReference type="EMBL" id="FNHG01000003">
    <property type="protein sequence ID" value="SDL95973.1"/>
    <property type="molecule type" value="Genomic_DNA"/>
</dbReference>
<feature type="region of interest" description="Disordered" evidence="1">
    <location>
        <begin position="58"/>
        <end position="78"/>
    </location>
</feature>
<name>A0A1G9PBQ3_9PROT</name>
<evidence type="ECO:0000259" key="2">
    <source>
        <dbReference type="Pfam" id="PF21839"/>
    </source>
</evidence>
<accession>A0A1G9PBQ3</accession>
<dbReference type="AlphaFoldDB" id="A0A1G9PBQ3"/>
<keyword evidence="4" id="KW-1185">Reference proteome</keyword>
<reference evidence="3 4" key="1">
    <citation type="submission" date="2016-10" db="EMBL/GenBank/DDBJ databases">
        <authorList>
            <person name="de Groot N.N."/>
        </authorList>
    </citation>
    <scope>NUCLEOTIDE SEQUENCE [LARGE SCALE GENOMIC DNA]</scope>
    <source>
        <strain evidence="3 4">DSM 16077</strain>
    </source>
</reference>
<dbReference type="Proteomes" id="UP000199759">
    <property type="component" value="Unassembled WGS sequence"/>
</dbReference>
<protein>
    <recommendedName>
        <fullName evidence="2">DUF6898 domain-containing protein</fullName>
    </recommendedName>
</protein>
<gene>
    <name evidence="3" type="ORF">SAMN04488568_103172</name>
</gene>
<organism evidence="3 4">
    <name type="scientific">Maricaulis salignorans</name>
    <dbReference type="NCBI Taxonomy" id="144026"/>
    <lineage>
        <taxon>Bacteria</taxon>
        <taxon>Pseudomonadati</taxon>
        <taxon>Pseudomonadota</taxon>
        <taxon>Alphaproteobacteria</taxon>
        <taxon>Maricaulales</taxon>
        <taxon>Maricaulaceae</taxon>
        <taxon>Maricaulis</taxon>
    </lineage>
</organism>
<evidence type="ECO:0000256" key="1">
    <source>
        <dbReference type="SAM" id="MobiDB-lite"/>
    </source>
</evidence>
<dbReference type="Pfam" id="PF21839">
    <property type="entry name" value="DUF6898"/>
    <property type="match status" value="1"/>
</dbReference>
<feature type="domain" description="DUF6898" evidence="2">
    <location>
        <begin position="4"/>
        <end position="57"/>
    </location>
</feature>
<evidence type="ECO:0000313" key="3">
    <source>
        <dbReference type="EMBL" id="SDL95973.1"/>
    </source>
</evidence>
<sequence>MSGSEIYIEIQQVGGSVRVAAVDAATGEEVVFQVPVRTTRAEIDQLALSKLAWKMGKAAAKSPDEKRPGKKPGRGISV</sequence>
<feature type="compositionally biased region" description="Basic residues" evidence="1">
    <location>
        <begin position="68"/>
        <end position="78"/>
    </location>
</feature>
<dbReference type="RefSeq" id="WP_091767372.1">
    <property type="nucleotide sequence ID" value="NZ_FNHG01000003.1"/>
</dbReference>
<dbReference type="STRING" id="144026.SAMN04488568_103172"/>
<dbReference type="InterPro" id="IPR054193">
    <property type="entry name" value="DUF6898"/>
</dbReference>
<evidence type="ECO:0000313" key="4">
    <source>
        <dbReference type="Proteomes" id="UP000199759"/>
    </source>
</evidence>
<proteinExistence type="predicted"/>